<evidence type="ECO:0000313" key="3">
    <source>
        <dbReference type="Proteomes" id="UP001050808"/>
    </source>
</evidence>
<accession>A0ABQ3QX62</accession>
<gene>
    <name evidence="2" type="ORF">Sviol_62640</name>
</gene>
<organism evidence="2 3">
    <name type="scientific">Streptomyces violascens</name>
    <dbReference type="NCBI Taxonomy" id="67381"/>
    <lineage>
        <taxon>Bacteria</taxon>
        <taxon>Bacillati</taxon>
        <taxon>Actinomycetota</taxon>
        <taxon>Actinomycetes</taxon>
        <taxon>Kitasatosporales</taxon>
        <taxon>Streptomycetaceae</taxon>
        <taxon>Streptomyces</taxon>
    </lineage>
</organism>
<comment type="caution">
    <text evidence="2">The sequence shown here is derived from an EMBL/GenBank/DDBJ whole genome shotgun (WGS) entry which is preliminary data.</text>
</comment>
<dbReference type="Proteomes" id="UP001050808">
    <property type="component" value="Unassembled WGS sequence"/>
</dbReference>
<evidence type="ECO:0000313" key="2">
    <source>
        <dbReference type="EMBL" id="GHI41856.1"/>
    </source>
</evidence>
<feature type="region of interest" description="Disordered" evidence="1">
    <location>
        <begin position="1"/>
        <end position="108"/>
    </location>
</feature>
<proteinExistence type="predicted"/>
<dbReference type="EMBL" id="BNDY01000017">
    <property type="protein sequence ID" value="GHI41856.1"/>
    <property type="molecule type" value="Genomic_DNA"/>
</dbReference>
<protein>
    <submittedName>
        <fullName evidence="2">Uncharacterized protein</fullName>
    </submittedName>
</protein>
<feature type="compositionally biased region" description="Pro residues" evidence="1">
    <location>
        <begin position="97"/>
        <end position="108"/>
    </location>
</feature>
<evidence type="ECO:0000256" key="1">
    <source>
        <dbReference type="SAM" id="MobiDB-lite"/>
    </source>
</evidence>
<sequence length="108" mass="11354">MGTLAGALELAAHRMDARPDAGAPAPPSARGARIRGTGPRHEQPHAPRGRNGGPRNALRQGQRWWGRGEPREKHARSAPTPVPEADAEPPKAWARLTPPPAAPASAPP</sequence>
<name>A0ABQ3QX62_9ACTN</name>
<keyword evidence="3" id="KW-1185">Reference proteome</keyword>
<reference evidence="2" key="1">
    <citation type="submission" date="2024-05" db="EMBL/GenBank/DDBJ databases">
        <title>Whole genome shotgun sequence of Streptomyces violascens NBRC 12920.</title>
        <authorList>
            <person name="Komaki H."/>
            <person name="Tamura T."/>
        </authorList>
    </citation>
    <scope>NUCLEOTIDE SEQUENCE</scope>
    <source>
        <strain evidence="2">NBRC 12920</strain>
    </source>
</reference>
<feature type="compositionally biased region" description="Low complexity" evidence="1">
    <location>
        <begin position="20"/>
        <end position="36"/>
    </location>
</feature>